<evidence type="ECO:0000256" key="1">
    <source>
        <dbReference type="SAM" id="Phobius"/>
    </source>
</evidence>
<proteinExistence type="predicted"/>
<accession>A0ABN0BSJ1</accession>
<evidence type="ECO:0000313" key="3">
    <source>
        <dbReference type="Proteomes" id="UP000005101"/>
    </source>
</evidence>
<keyword evidence="1" id="KW-0472">Membrane</keyword>
<dbReference type="EMBL" id="EQ973219">
    <property type="protein sequence ID" value="EFR55796.1"/>
    <property type="molecule type" value="Genomic_DNA"/>
</dbReference>
<gene>
    <name evidence="2" type="ORF">BFAG_04495</name>
</gene>
<feature type="transmembrane region" description="Helical" evidence="1">
    <location>
        <begin position="6"/>
        <end position="32"/>
    </location>
</feature>
<keyword evidence="1" id="KW-1133">Transmembrane helix</keyword>
<keyword evidence="3" id="KW-1185">Reference proteome</keyword>
<name>A0ABN0BSJ1_BACFG</name>
<dbReference type="Proteomes" id="UP000005101">
    <property type="component" value="Unassembled WGS sequence"/>
</dbReference>
<evidence type="ECO:0000313" key="2">
    <source>
        <dbReference type="EMBL" id="EFR55796.1"/>
    </source>
</evidence>
<reference evidence="2 3" key="1">
    <citation type="submission" date="2008-12" db="EMBL/GenBank/DDBJ databases">
        <title>Annotation of Bacteroides fragilis strain 3_1_12.</title>
        <authorList>
            <consortium name="The Broad Institute Genome Sequencing Platform"/>
            <person name="Ward D."/>
            <person name="Young S.K."/>
            <person name="Kodira C.D."/>
            <person name="Zeng Q."/>
            <person name="Koehrsen M."/>
            <person name="Alvarado L."/>
            <person name="Berlin A."/>
            <person name="Borenstein D."/>
            <person name="Chen Z."/>
            <person name="Engels R."/>
            <person name="Freedman E."/>
            <person name="Gellesch M."/>
            <person name="Goldberg J."/>
            <person name="Griggs A."/>
            <person name="Gujja S."/>
            <person name="Heiman D."/>
            <person name="Hepburn T."/>
            <person name="Howarth C."/>
            <person name="Jen D."/>
            <person name="Larson L."/>
            <person name="Lewis B."/>
            <person name="Mehta T."/>
            <person name="Park D."/>
            <person name="Pearson M."/>
            <person name="Roberts A."/>
            <person name="Saif S."/>
            <person name="Shea T."/>
            <person name="Shenoy N."/>
            <person name="Sisk P."/>
            <person name="Stolte C."/>
            <person name="Sykes S."/>
            <person name="Walk T."/>
            <person name="White J."/>
            <person name="Yandava C."/>
            <person name="Allen-Vercoe E."/>
            <person name="Strauss J."/>
            <person name="Ambrose C."/>
            <person name="Lander E."/>
            <person name="Nusbaum C."/>
            <person name="Galagan J."/>
            <person name="Birren B."/>
        </authorList>
    </citation>
    <scope>NUCLEOTIDE SEQUENCE [LARGE SCALE GENOMIC DNA]</scope>
    <source>
        <strain evidence="2 3">3_1_12</strain>
    </source>
</reference>
<sequence>MYPIGFLYDFAGSILHIFVVLIYSVMLLMLAVHHVSEISKLIPSNHWHSLGLCFRCVEFITYYPLNWIIKF</sequence>
<keyword evidence="1" id="KW-0812">Transmembrane</keyword>
<protein>
    <submittedName>
        <fullName evidence="2">Uncharacterized protein</fullName>
    </submittedName>
</protein>
<organism evidence="2 3">
    <name type="scientific">Bacteroides fragilis 3_1_12</name>
    <dbReference type="NCBI Taxonomy" id="457424"/>
    <lineage>
        <taxon>Bacteria</taxon>
        <taxon>Pseudomonadati</taxon>
        <taxon>Bacteroidota</taxon>
        <taxon>Bacteroidia</taxon>
        <taxon>Bacteroidales</taxon>
        <taxon>Bacteroidaceae</taxon>
        <taxon>Bacteroides</taxon>
    </lineage>
</organism>